<dbReference type="Pfam" id="PF13519">
    <property type="entry name" value="VWA_2"/>
    <property type="match status" value="1"/>
</dbReference>
<comment type="caution">
    <text evidence="4">The sequence shown here is derived from an EMBL/GenBank/DDBJ whole genome shotgun (WGS) entry which is preliminary data.</text>
</comment>
<organism evidence="4 5">
    <name type="scientific">Candidatus Thermodesulfobacterium syntrophicum</name>
    <dbReference type="NCBI Taxonomy" id="3060442"/>
    <lineage>
        <taxon>Bacteria</taxon>
        <taxon>Pseudomonadati</taxon>
        <taxon>Thermodesulfobacteriota</taxon>
        <taxon>Thermodesulfobacteria</taxon>
        <taxon>Thermodesulfobacteriales</taxon>
        <taxon>Thermodesulfobacteriaceae</taxon>
        <taxon>Thermodesulfobacterium</taxon>
    </lineage>
</organism>
<dbReference type="Pfam" id="PF07728">
    <property type="entry name" value="AAA_5"/>
    <property type="match status" value="1"/>
</dbReference>
<dbReference type="InterPro" id="IPR002035">
    <property type="entry name" value="VWF_A"/>
</dbReference>
<feature type="domain" description="VWFA" evidence="3">
    <location>
        <begin position="430"/>
        <end position="614"/>
    </location>
</feature>
<dbReference type="InterPro" id="IPR041628">
    <property type="entry name" value="ChlI/MoxR_AAA_lid"/>
</dbReference>
<dbReference type="AlphaFoldDB" id="A0AAE3TF26"/>
<dbReference type="SUPFAM" id="SSF53300">
    <property type="entry name" value="vWA-like"/>
    <property type="match status" value="1"/>
</dbReference>
<evidence type="ECO:0000259" key="3">
    <source>
        <dbReference type="PROSITE" id="PS50234"/>
    </source>
</evidence>
<dbReference type="InterPro" id="IPR041702">
    <property type="entry name" value="BchD/ChlD_VWA"/>
</dbReference>
<evidence type="ECO:0000256" key="1">
    <source>
        <dbReference type="ARBA" id="ARBA00005799"/>
    </source>
</evidence>
<dbReference type="InterPro" id="IPR003593">
    <property type="entry name" value="AAA+_ATPase"/>
</dbReference>
<feature type="compositionally biased region" description="Basic and acidic residues" evidence="2">
    <location>
        <begin position="271"/>
        <end position="319"/>
    </location>
</feature>
<sequence>MNFYQSFEDIFPEVLGNRTPKLAIFLNLIEPRCGGVLIIGKKGTGKSLMLNCFKKILKISNLPFVEIPIGVTEETLIGGINIEKTIEKGSRVFEEGILDRAKEGFVLIDDINLLPDEYLSLIFKKAENFNLVATLNSEEGVLSPHFLDRFGMCAVTEDLKDLSNKQKLLKLYENNYQFEDSFLEKYESAVRKIERLKVLKEKVRVEEFIWDKISETVLKEFVFSHRAEIFLFYASLAYAAFKGEFSLKENHVDEVSHLVLLHRKREIEKQKVSEEKQKEEKKEDKEDRQDLKPSGERKEHKKENFSQKEKQKEKNRSESSEESSQIEMSFPCSSKEEIFGVGEVFKVKRMIFEKDKTIRSTTGRRTKSKTRLKGGRFLRSVMFSKDKDIDLFGTIRSAAPFQVLRGRKNKLIIYKEDFRYKEKERKISHVVSFVVDGSGSMGVQKRMEAVKGAILSLLMDCYQKRDKVSMIMFRKNQAEVVLPPTSSSDLAYKKLKDLPTGGKTPLSLGLLEAYKLIKKSHLKHPDTRIILIVLSDGKANQAIKSGEDPILEVKRICSEIGKLSYVDSVVIDCELKNNFLKMDLAKELAKWLSGKYFLLEDLKAENLVNLIDQIKTEHLESLERF</sequence>
<dbReference type="GO" id="GO:0005524">
    <property type="term" value="F:ATP binding"/>
    <property type="evidence" value="ECO:0007669"/>
    <property type="project" value="InterPro"/>
</dbReference>
<reference evidence="4" key="1">
    <citation type="submission" date="2022-11" db="EMBL/GenBank/DDBJ databases">
        <title>Candidatus Alkanophaga archaea from heated hydrothermal vent sediment oxidize petroleum alkanes.</title>
        <authorList>
            <person name="Zehnle H."/>
            <person name="Laso-Perez R."/>
            <person name="Lipp J."/>
            <person name="Teske A."/>
            <person name="Wegener G."/>
        </authorList>
    </citation>
    <scope>NUCLEOTIDE SEQUENCE</scope>
    <source>
        <strain evidence="4">MCA70</strain>
    </source>
</reference>
<protein>
    <submittedName>
        <fullName evidence="4">Mg-chelatase subunit ChlI</fullName>
    </submittedName>
</protein>
<gene>
    <name evidence="4" type="ORF">OD816_000927</name>
</gene>
<feature type="region of interest" description="Disordered" evidence="2">
    <location>
        <begin position="271"/>
        <end position="329"/>
    </location>
</feature>
<dbReference type="Gene3D" id="1.10.8.80">
    <property type="entry name" value="Magnesium chelatase subunit I, C-Terminal domain"/>
    <property type="match status" value="1"/>
</dbReference>
<dbReference type="Gene3D" id="3.40.50.300">
    <property type="entry name" value="P-loop containing nucleotide triphosphate hydrolases"/>
    <property type="match status" value="1"/>
</dbReference>
<proteinExistence type="inferred from homology"/>
<dbReference type="InterPro" id="IPR027417">
    <property type="entry name" value="P-loop_NTPase"/>
</dbReference>
<dbReference type="Gene3D" id="3.40.50.410">
    <property type="entry name" value="von Willebrand factor, type A domain"/>
    <property type="match status" value="1"/>
</dbReference>
<dbReference type="GO" id="GO:0016887">
    <property type="term" value="F:ATP hydrolysis activity"/>
    <property type="evidence" value="ECO:0007669"/>
    <property type="project" value="InterPro"/>
</dbReference>
<dbReference type="CDD" id="cd00009">
    <property type="entry name" value="AAA"/>
    <property type="match status" value="1"/>
</dbReference>
<dbReference type="SUPFAM" id="SSF52540">
    <property type="entry name" value="P-loop containing nucleoside triphosphate hydrolases"/>
    <property type="match status" value="1"/>
</dbReference>
<dbReference type="PANTHER" id="PTHR35023">
    <property type="entry name" value="CHELATASE-RELATED"/>
    <property type="match status" value="1"/>
</dbReference>
<evidence type="ECO:0000313" key="4">
    <source>
        <dbReference type="EMBL" id="MDF2953682.1"/>
    </source>
</evidence>
<name>A0AAE3TF26_9BACT</name>
<dbReference type="SMART" id="SM00327">
    <property type="entry name" value="VWA"/>
    <property type="match status" value="1"/>
</dbReference>
<dbReference type="InterPro" id="IPR036465">
    <property type="entry name" value="vWFA_dom_sf"/>
</dbReference>
<comment type="similarity">
    <text evidence="1">Belongs to the Mg-chelatase subunits D/I family.</text>
</comment>
<dbReference type="SMART" id="SM00382">
    <property type="entry name" value="AAA"/>
    <property type="match status" value="1"/>
</dbReference>
<dbReference type="PROSITE" id="PS50234">
    <property type="entry name" value="VWFA"/>
    <property type="match status" value="1"/>
</dbReference>
<dbReference type="PANTHER" id="PTHR35023:SF1">
    <property type="entry name" value="MG-PROTOPORPHYRIN IX CHELATASE"/>
    <property type="match status" value="1"/>
</dbReference>
<evidence type="ECO:0000313" key="5">
    <source>
        <dbReference type="Proteomes" id="UP001144110"/>
    </source>
</evidence>
<dbReference type="InterPro" id="IPR052989">
    <property type="entry name" value="Mg-chelatase_DI-like"/>
</dbReference>
<accession>A0AAE3TF26</accession>
<dbReference type="CDD" id="cd01451">
    <property type="entry name" value="vWA_Magnesium_chelatase"/>
    <property type="match status" value="1"/>
</dbReference>
<dbReference type="Pfam" id="PF17863">
    <property type="entry name" value="AAA_lid_2"/>
    <property type="match status" value="1"/>
</dbReference>
<dbReference type="Proteomes" id="UP001144110">
    <property type="component" value="Unassembled WGS sequence"/>
</dbReference>
<evidence type="ECO:0000256" key="2">
    <source>
        <dbReference type="SAM" id="MobiDB-lite"/>
    </source>
</evidence>
<dbReference type="EMBL" id="JAPHEG010000004">
    <property type="protein sequence ID" value="MDF2953682.1"/>
    <property type="molecule type" value="Genomic_DNA"/>
</dbReference>
<dbReference type="InterPro" id="IPR011704">
    <property type="entry name" value="ATPase_dyneun-rel_AAA"/>
</dbReference>